<dbReference type="Proteomes" id="UP000432715">
    <property type="component" value="Unassembled WGS sequence"/>
</dbReference>
<dbReference type="SUPFAM" id="SSF48452">
    <property type="entry name" value="TPR-like"/>
    <property type="match status" value="1"/>
</dbReference>
<organism evidence="1 2">
    <name type="scientific">Alkaliphilus pronyensis</name>
    <dbReference type="NCBI Taxonomy" id="1482732"/>
    <lineage>
        <taxon>Bacteria</taxon>
        <taxon>Bacillati</taxon>
        <taxon>Bacillota</taxon>
        <taxon>Clostridia</taxon>
        <taxon>Peptostreptococcales</taxon>
        <taxon>Natronincolaceae</taxon>
        <taxon>Alkaliphilus</taxon>
    </lineage>
</organism>
<name>A0A6I0F889_9FIRM</name>
<reference evidence="1 2" key="1">
    <citation type="submission" date="2019-10" db="EMBL/GenBank/DDBJ databases">
        <title>Alkaliphilus serpentinus sp. nov. and Alkaliphilus pronyensis sp. nov., two novel anaerobic alkaliphilic species isolated from the serpentinized-hosted hydrothermal field of the Prony Bay (New Caledonia).</title>
        <authorList>
            <person name="Postec A."/>
        </authorList>
    </citation>
    <scope>NUCLEOTIDE SEQUENCE [LARGE SCALE GENOMIC DNA]</scope>
    <source>
        <strain evidence="1 2">LacV</strain>
    </source>
</reference>
<comment type="caution">
    <text evidence="1">The sequence shown here is derived from an EMBL/GenBank/DDBJ whole genome shotgun (WGS) entry which is preliminary data.</text>
</comment>
<evidence type="ECO:0000313" key="2">
    <source>
        <dbReference type="Proteomes" id="UP000432715"/>
    </source>
</evidence>
<evidence type="ECO:0008006" key="3">
    <source>
        <dbReference type="Google" id="ProtNLM"/>
    </source>
</evidence>
<dbReference type="InterPro" id="IPR004027">
    <property type="entry name" value="SEC_C_motif"/>
</dbReference>
<keyword evidence="2" id="KW-1185">Reference proteome</keyword>
<proteinExistence type="predicted"/>
<accession>A0A6I0F889</accession>
<dbReference type="RefSeq" id="WP_151861158.1">
    <property type="nucleotide sequence ID" value="NZ_WBZC01000026.1"/>
</dbReference>
<dbReference type="SUPFAM" id="SSF103642">
    <property type="entry name" value="Sec-C motif"/>
    <property type="match status" value="1"/>
</dbReference>
<dbReference type="OrthoDB" id="6399948at2"/>
<dbReference type="AlphaFoldDB" id="A0A6I0F889"/>
<dbReference type="Gene3D" id="1.25.40.10">
    <property type="entry name" value="Tetratricopeptide repeat domain"/>
    <property type="match status" value="1"/>
</dbReference>
<protein>
    <recommendedName>
        <fullName evidence="3">SEC-C domain-containing protein</fullName>
    </recommendedName>
</protein>
<dbReference type="EMBL" id="WBZC01000026">
    <property type="protein sequence ID" value="KAB3534724.1"/>
    <property type="molecule type" value="Genomic_DNA"/>
</dbReference>
<evidence type="ECO:0000313" key="1">
    <source>
        <dbReference type="EMBL" id="KAB3534724.1"/>
    </source>
</evidence>
<sequence length="754" mass="87063">MFKQGRNELCQCGSGKKHKRCCGKNNNLIVMNPNVIMKTDADEIRSDFYQFVMANKLLVDKALGELASKTDIDKKTIVDKLYDFTLDLIVFDYPIKDEMTLFDLYLNAKNKAIKDRVLRNIHSWRERYISVYEVKDFYGDDGLILIDLLAQEEKIVRIYTTLEDINIKDIHLGRLLPIESWYEYLNGCLIFDEHDMTGFIDEIKGKRNLLEALGGEYKDWGDFLKSEGHVFIETLLEGLADENDNYLDEDSLDNDYFDEDSFYAELLVKKFLSKPHRLLDRKSPLQASYDSKMEKKLKKFIDKLCKGQLDKEFSDVKLSQEIELVKELIYGEGYLSSGGLDVIPFENETYSKEALLFVEGTKGKLFIYDIEKALSLWYLYTCEMNPVIKKSGSWASVLEHITLDDFWGEYQPTQKDIAKKYGVSYSTLSNNSRKIMDFIYNTIDSYEKQLTPQEMLKTSPNSINKPMTEKNMLAISEILQKQDFKSIEEANDFLTDLLQNGMLEENKDKLSNEEEAQELIYSAWESNSKSEIIKLANRALKLDNNCVDAYNLLAEYDANNIDHKIALYVKALDVFVKSKGTAYFEENMGHFWGLLETRPFMRANMGFVQCFIEKGSTTEAIDNMYTMLDLNPNDNQGVRYLLVPSLIENGRYKEAHKLIGKYYEESCDWLFNRALLSLATKGANAKSEQLLEKAIDSNKYVVDYLLGIKSIPKTLPQYVSSGSKEEAITYAAYGKKAWEKTWGAISWLKLVYNK</sequence>
<dbReference type="InterPro" id="IPR011990">
    <property type="entry name" value="TPR-like_helical_dom_sf"/>
</dbReference>
<gene>
    <name evidence="1" type="ORF">F8154_08340</name>
</gene>
<dbReference type="Pfam" id="PF02810">
    <property type="entry name" value="SEC-C"/>
    <property type="match status" value="1"/>
</dbReference>